<feature type="region of interest" description="Disordered" evidence="1">
    <location>
        <begin position="1"/>
        <end position="47"/>
    </location>
</feature>
<feature type="compositionally biased region" description="Polar residues" evidence="1">
    <location>
        <begin position="1"/>
        <end position="24"/>
    </location>
</feature>
<proteinExistence type="predicted"/>
<gene>
    <name evidence="2" type="ORF">CDAR_74891</name>
</gene>
<accession>A0AAV4P1L6</accession>
<keyword evidence="3" id="KW-1185">Reference proteome</keyword>
<reference evidence="2 3" key="1">
    <citation type="submission" date="2021-06" db="EMBL/GenBank/DDBJ databases">
        <title>Caerostris darwini draft genome.</title>
        <authorList>
            <person name="Kono N."/>
            <person name="Arakawa K."/>
        </authorList>
    </citation>
    <scope>NUCLEOTIDE SEQUENCE [LARGE SCALE GENOMIC DNA]</scope>
</reference>
<dbReference type="AlphaFoldDB" id="A0AAV4P1L6"/>
<comment type="caution">
    <text evidence="2">The sequence shown here is derived from an EMBL/GenBank/DDBJ whole genome shotgun (WGS) entry which is preliminary data.</text>
</comment>
<protein>
    <submittedName>
        <fullName evidence="2">Uncharacterized protein</fullName>
    </submittedName>
</protein>
<sequence>MIATRANASRPITGSTRHTSCVTQHSSPSGHPPSPAQGTHGAERKLLLGKASSSGHCSCFRFFSFNRWTEETDAGSPNYTPQRCGRPTAMSSIPDVFDWY</sequence>
<evidence type="ECO:0000313" key="3">
    <source>
        <dbReference type="Proteomes" id="UP001054837"/>
    </source>
</evidence>
<evidence type="ECO:0000313" key="2">
    <source>
        <dbReference type="EMBL" id="GIX90529.1"/>
    </source>
</evidence>
<dbReference type="Proteomes" id="UP001054837">
    <property type="component" value="Unassembled WGS sequence"/>
</dbReference>
<name>A0AAV4P1L6_9ARAC</name>
<organism evidence="2 3">
    <name type="scientific">Caerostris darwini</name>
    <dbReference type="NCBI Taxonomy" id="1538125"/>
    <lineage>
        <taxon>Eukaryota</taxon>
        <taxon>Metazoa</taxon>
        <taxon>Ecdysozoa</taxon>
        <taxon>Arthropoda</taxon>
        <taxon>Chelicerata</taxon>
        <taxon>Arachnida</taxon>
        <taxon>Araneae</taxon>
        <taxon>Araneomorphae</taxon>
        <taxon>Entelegynae</taxon>
        <taxon>Araneoidea</taxon>
        <taxon>Araneidae</taxon>
        <taxon>Caerostris</taxon>
    </lineage>
</organism>
<dbReference type="EMBL" id="BPLQ01002250">
    <property type="protein sequence ID" value="GIX90529.1"/>
    <property type="molecule type" value="Genomic_DNA"/>
</dbReference>
<evidence type="ECO:0000256" key="1">
    <source>
        <dbReference type="SAM" id="MobiDB-lite"/>
    </source>
</evidence>